<evidence type="ECO:0000313" key="1">
    <source>
        <dbReference type="EMBL" id="URE41316.1"/>
    </source>
</evidence>
<protein>
    <submittedName>
        <fullName evidence="1">Uncharacterized protein</fullName>
    </submittedName>
</protein>
<name>A0A9E7L5J1_9LILI</name>
<dbReference type="AlphaFoldDB" id="A0A9E7L5J1"/>
<gene>
    <name evidence="1" type="ORF">MUK42_02521</name>
</gene>
<dbReference type="OrthoDB" id="693270at2759"/>
<organism evidence="1 2">
    <name type="scientific">Musa troglodytarum</name>
    <name type="common">fe'i banana</name>
    <dbReference type="NCBI Taxonomy" id="320322"/>
    <lineage>
        <taxon>Eukaryota</taxon>
        <taxon>Viridiplantae</taxon>
        <taxon>Streptophyta</taxon>
        <taxon>Embryophyta</taxon>
        <taxon>Tracheophyta</taxon>
        <taxon>Spermatophyta</taxon>
        <taxon>Magnoliopsida</taxon>
        <taxon>Liliopsida</taxon>
        <taxon>Zingiberales</taxon>
        <taxon>Musaceae</taxon>
        <taxon>Musa</taxon>
    </lineage>
</organism>
<sequence>MRRKWMLEGDGEQRMVMEGAAYETDGKDLAYFDGEHPRCFLKIDSSFLLLCGLWKCFFGSRMFLLSTDETLVWWSRQGS</sequence>
<dbReference type="EMBL" id="CP097510">
    <property type="protein sequence ID" value="URE41316.1"/>
    <property type="molecule type" value="Genomic_DNA"/>
</dbReference>
<evidence type="ECO:0000313" key="2">
    <source>
        <dbReference type="Proteomes" id="UP001055439"/>
    </source>
</evidence>
<accession>A0A9E7L5J1</accession>
<proteinExistence type="predicted"/>
<dbReference type="Proteomes" id="UP001055439">
    <property type="component" value="Chromosome 8"/>
</dbReference>
<reference evidence="1" key="1">
    <citation type="submission" date="2022-05" db="EMBL/GenBank/DDBJ databases">
        <title>The Musa troglodytarum L. genome provides insights into the mechanism of non-climacteric behaviour and enrichment of carotenoids.</title>
        <authorList>
            <person name="Wang J."/>
        </authorList>
    </citation>
    <scope>NUCLEOTIDE SEQUENCE</scope>
    <source>
        <tissue evidence="1">Leaf</tissue>
    </source>
</reference>
<keyword evidence="2" id="KW-1185">Reference proteome</keyword>